<keyword evidence="10" id="KW-1185">Reference proteome</keyword>
<dbReference type="SUPFAM" id="SSF52172">
    <property type="entry name" value="CheY-like"/>
    <property type="match status" value="1"/>
</dbReference>
<dbReference type="SMART" id="SM00448">
    <property type="entry name" value="REC"/>
    <property type="match status" value="1"/>
</dbReference>
<feature type="region of interest" description="Disordered" evidence="6">
    <location>
        <begin position="173"/>
        <end position="236"/>
    </location>
</feature>
<dbReference type="GO" id="GO:0009927">
    <property type="term" value="F:histidine phosphotransfer kinase activity"/>
    <property type="evidence" value="ECO:0007669"/>
    <property type="project" value="TreeGrafter"/>
</dbReference>
<keyword evidence="4" id="KW-0418">Kinase</keyword>
<name>A0A812LPD6_SYMPI</name>
<evidence type="ECO:0000313" key="10">
    <source>
        <dbReference type="Proteomes" id="UP000649617"/>
    </source>
</evidence>
<feature type="domain" description="Response regulatory" evidence="8">
    <location>
        <begin position="289"/>
        <end position="406"/>
    </location>
</feature>
<dbReference type="OrthoDB" id="421499at2759"/>
<feature type="compositionally biased region" description="Polar residues" evidence="6">
    <location>
        <begin position="685"/>
        <end position="694"/>
    </location>
</feature>
<dbReference type="EC" id="2.7.13.3" evidence="2"/>
<dbReference type="PROSITE" id="PS50110">
    <property type="entry name" value="RESPONSE_REGULATORY"/>
    <property type="match status" value="1"/>
</dbReference>
<evidence type="ECO:0000259" key="8">
    <source>
        <dbReference type="PROSITE" id="PS50110"/>
    </source>
</evidence>
<dbReference type="EMBL" id="CAJNIZ010006480">
    <property type="protein sequence ID" value="CAE7250330.1"/>
    <property type="molecule type" value="Genomic_DNA"/>
</dbReference>
<reference evidence="9" key="1">
    <citation type="submission" date="2021-02" db="EMBL/GenBank/DDBJ databases">
        <authorList>
            <person name="Dougan E. K."/>
            <person name="Rhodes N."/>
            <person name="Thang M."/>
            <person name="Chan C."/>
        </authorList>
    </citation>
    <scope>NUCLEOTIDE SEQUENCE</scope>
</reference>
<evidence type="ECO:0000256" key="4">
    <source>
        <dbReference type="ARBA" id="ARBA00022777"/>
    </source>
</evidence>
<comment type="catalytic activity">
    <reaction evidence="1">
        <text>ATP + protein L-histidine = ADP + protein N-phospho-L-histidine.</text>
        <dbReference type="EC" id="2.7.13.3"/>
    </reaction>
</comment>
<dbReference type="Proteomes" id="UP000649617">
    <property type="component" value="Unassembled WGS sequence"/>
</dbReference>
<dbReference type="InterPro" id="IPR003594">
    <property type="entry name" value="HATPase_dom"/>
</dbReference>
<feature type="domain" description="Histidine kinase" evidence="7">
    <location>
        <begin position="1"/>
        <end position="168"/>
    </location>
</feature>
<evidence type="ECO:0000313" key="9">
    <source>
        <dbReference type="EMBL" id="CAE7250330.1"/>
    </source>
</evidence>
<dbReference type="PROSITE" id="PS50109">
    <property type="entry name" value="HIS_KIN"/>
    <property type="match status" value="1"/>
</dbReference>
<dbReference type="Gene3D" id="3.40.50.2300">
    <property type="match status" value="1"/>
</dbReference>
<dbReference type="PANTHER" id="PTHR43047">
    <property type="entry name" value="TWO-COMPONENT HISTIDINE PROTEIN KINASE"/>
    <property type="match status" value="1"/>
</dbReference>
<feature type="region of interest" description="Disordered" evidence="6">
    <location>
        <begin position="665"/>
        <end position="695"/>
    </location>
</feature>
<dbReference type="AlphaFoldDB" id="A0A812LPD6"/>
<evidence type="ECO:0000256" key="1">
    <source>
        <dbReference type="ARBA" id="ARBA00000085"/>
    </source>
</evidence>
<dbReference type="Gene3D" id="3.30.565.10">
    <property type="entry name" value="Histidine kinase-like ATPase, C-terminal domain"/>
    <property type="match status" value="1"/>
</dbReference>
<dbReference type="InterPro" id="IPR053931">
    <property type="entry name" value="RapZ_C"/>
</dbReference>
<evidence type="ECO:0000256" key="6">
    <source>
        <dbReference type="SAM" id="MobiDB-lite"/>
    </source>
</evidence>
<dbReference type="Pfam" id="PF22740">
    <property type="entry name" value="PapZ_C"/>
    <property type="match status" value="1"/>
</dbReference>
<dbReference type="PANTHER" id="PTHR43047:SF72">
    <property type="entry name" value="OSMOSENSING HISTIDINE PROTEIN KINASE SLN1"/>
    <property type="match status" value="1"/>
</dbReference>
<dbReference type="SUPFAM" id="SSF55874">
    <property type="entry name" value="ATPase domain of HSP90 chaperone/DNA topoisomerase II/histidine kinase"/>
    <property type="match status" value="1"/>
</dbReference>
<dbReference type="InterPro" id="IPR005467">
    <property type="entry name" value="His_kinase_dom"/>
</dbReference>
<dbReference type="GO" id="GO:0000155">
    <property type="term" value="F:phosphorelay sensor kinase activity"/>
    <property type="evidence" value="ECO:0007669"/>
    <property type="project" value="TreeGrafter"/>
</dbReference>
<dbReference type="InterPro" id="IPR001789">
    <property type="entry name" value="Sig_transdc_resp-reg_receiver"/>
</dbReference>
<evidence type="ECO:0000256" key="2">
    <source>
        <dbReference type="ARBA" id="ARBA00012438"/>
    </source>
</evidence>
<sequence length="952" mass="106355">MMDASKLVHRRNTVLTRDPVQLSSIVQEVMLLCQEAVDKRGEPALKPSVKIVNAISQPLPVIEADAYRCTQLFFNLISNAVKFTNKGSVTISAAADDVEQYVGIAPDCLERIFQPFDQEDRSEQRHYEGLGLGLAICRQIVAKHGGSLTVTSHKNKGSTFRVKLPYRMKSSVLPLLDNKEQSDTEDGAAGGQPLPNSQPSPAPEAPETTSVADPDDIQLDCRTNPPEQGRLDSITSESVASIASRASFGRQVSEVEKQRMASIRMKTGRTTKEGGEAAWNMLGGHDSWVVLSVDDDMVNQQVMSSLLRSSKYKIEVATHGGEALSYMREHPPPALILMEVMMPGLSGTDVLRTLRKTYSLEVLPIIMISAKSDKETIARCLNLGANDFVQKPFNLAEMFARVNLHCRLARAFRGRGEKMPTVEPQVDDDMVVEKSLLKELLPGELLQAISSAASSTATKVTREVARSRVEEFLSKRESPSTVHADQDMQAKLVKAEKEAKQAVGVMDKLSASQGLMKRGESARLRLLEEEVRKREQCLLHFGQWRDTQTTLPPSCVGEQIVKNVIRAEETLLMKDVNISHILASLPAAEAAELQDTLTRLREETLLLLQESSCKDQLLLDANFRLHMLGMTLVQKDIQLGLRSWAYAGRSSRVLSLAADVCPAGVGQSQGTGPKTARGAEAEQEAVNTRQGLEQTRTELSETSVTVTYDKTLDCLVWPGKRHFTLRLADCQHRVRWKFKDNGGLANEWERCSDGEQPSYEGSWGLDEDVEQGLPEMEPMELSCDDLESLELDKSQVSFQIVTCGKDRFNKHHMQEQAIVFDVRDFHDPGAGELKFHDGRHDEIISRILRHSAFPELMVSMRRRIVEQLSQRQASIKIVFYCKSGRHRSVACGTLLHYILFSENFRKTKLEHEGNYDGFMCCHCGRCEGKTAKRMHVCEDALRAWKKRRTRPS</sequence>
<proteinExistence type="predicted"/>
<comment type="caution">
    <text evidence="9">The sequence shown here is derived from an EMBL/GenBank/DDBJ whole genome shotgun (WGS) entry which is preliminary data.</text>
</comment>
<dbReference type="PRINTS" id="PR00344">
    <property type="entry name" value="BCTRLSENSOR"/>
</dbReference>
<keyword evidence="3" id="KW-0808">Transferase</keyword>
<dbReference type="GO" id="GO:0005886">
    <property type="term" value="C:plasma membrane"/>
    <property type="evidence" value="ECO:0007669"/>
    <property type="project" value="TreeGrafter"/>
</dbReference>
<evidence type="ECO:0000259" key="7">
    <source>
        <dbReference type="PROSITE" id="PS50109"/>
    </source>
</evidence>
<evidence type="ECO:0000256" key="5">
    <source>
        <dbReference type="PROSITE-ProRule" id="PRU00169"/>
    </source>
</evidence>
<dbReference type="SMART" id="SM00387">
    <property type="entry name" value="HATPase_c"/>
    <property type="match status" value="1"/>
</dbReference>
<accession>A0A812LPD6</accession>
<dbReference type="Pfam" id="PF00072">
    <property type="entry name" value="Response_reg"/>
    <property type="match status" value="1"/>
</dbReference>
<protein>
    <recommendedName>
        <fullName evidence="2">histidine kinase</fullName>
        <ecNumber evidence="2">2.7.13.3</ecNumber>
    </recommendedName>
</protein>
<gene>
    <name evidence="9" type="primary">rpfC</name>
    <name evidence="9" type="ORF">SPIL2461_LOCUS4789</name>
</gene>
<dbReference type="InterPro" id="IPR004358">
    <property type="entry name" value="Sig_transdc_His_kin-like_C"/>
</dbReference>
<comment type="caution">
    <text evidence="5">Lacks conserved residue(s) required for the propagation of feature annotation.</text>
</comment>
<evidence type="ECO:0000256" key="3">
    <source>
        <dbReference type="ARBA" id="ARBA00022679"/>
    </source>
</evidence>
<dbReference type="InterPro" id="IPR011006">
    <property type="entry name" value="CheY-like_superfamily"/>
</dbReference>
<dbReference type="Pfam" id="PF02518">
    <property type="entry name" value="HATPase_c"/>
    <property type="match status" value="1"/>
</dbReference>
<dbReference type="InterPro" id="IPR036890">
    <property type="entry name" value="HATPase_C_sf"/>
</dbReference>
<organism evidence="9 10">
    <name type="scientific">Symbiodinium pilosum</name>
    <name type="common">Dinoflagellate</name>
    <dbReference type="NCBI Taxonomy" id="2952"/>
    <lineage>
        <taxon>Eukaryota</taxon>
        <taxon>Sar</taxon>
        <taxon>Alveolata</taxon>
        <taxon>Dinophyceae</taxon>
        <taxon>Suessiales</taxon>
        <taxon>Symbiodiniaceae</taxon>
        <taxon>Symbiodinium</taxon>
    </lineage>
</organism>